<dbReference type="InterPro" id="IPR004659">
    <property type="entry name" value="RNase_E/G"/>
</dbReference>
<dbReference type="SUPFAM" id="SSF50249">
    <property type="entry name" value="Nucleic acid-binding proteins"/>
    <property type="match status" value="1"/>
</dbReference>
<proteinExistence type="inferred from homology"/>
<dbReference type="CDD" id="cd04453">
    <property type="entry name" value="S1_RNase_E"/>
    <property type="match status" value="1"/>
</dbReference>
<evidence type="ECO:0000256" key="7">
    <source>
        <dbReference type="ARBA" id="ARBA00023436"/>
    </source>
</evidence>
<dbReference type="EMBL" id="MK814616">
    <property type="protein sequence ID" value="QCI04928.1"/>
    <property type="molecule type" value="Genomic_DNA"/>
</dbReference>
<feature type="domain" description="S1 motif" evidence="8">
    <location>
        <begin position="35"/>
        <end position="111"/>
    </location>
</feature>
<comment type="similarity">
    <text evidence="2">Belongs to the RNase E/G family.</text>
</comment>
<keyword evidence="9" id="KW-0934">Plastid</keyword>
<dbReference type="AlphaFoldDB" id="A0A4D6WQU9"/>
<evidence type="ECO:0000256" key="1">
    <source>
        <dbReference type="ARBA" id="ARBA00001946"/>
    </source>
</evidence>
<dbReference type="GO" id="GO:0005737">
    <property type="term" value="C:cytoplasm"/>
    <property type="evidence" value="ECO:0007669"/>
    <property type="project" value="TreeGrafter"/>
</dbReference>
<dbReference type="PANTHER" id="PTHR30001">
    <property type="entry name" value="RIBONUCLEASE"/>
    <property type="match status" value="1"/>
</dbReference>
<reference evidence="9" key="2">
    <citation type="submission" date="2019-04" db="EMBL/GenBank/DDBJ databases">
        <authorList>
            <person name="Pasella M."/>
        </authorList>
    </citation>
    <scope>NUCLEOTIDE SEQUENCE</scope>
    <source>
        <strain evidence="9">PD2927</strain>
    </source>
</reference>
<dbReference type="Pfam" id="PF10150">
    <property type="entry name" value="RNase_E_G"/>
    <property type="match status" value="1"/>
</dbReference>
<comment type="cofactor">
    <cofactor evidence="1">
        <name>Mg(2+)</name>
        <dbReference type="ChEBI" id="CHEBI:18420"/>
    </cofactor>
</comment>
<dbReference type="Gene3D" id="2.40.50.140">
    <property type="entry name" value="Nucleic acid-binding proteins"/>
    <property type="match status" value="1"/>
</dbReference>
<dbReference type="NCBIfam" id="TIGR00757">
    <property type="entry name" value="RNaseEG"/>
    <property type="match status" value="1"/>
</dbReference>
<organism evidence="9">
    <name type="scientific">Callithamnion tetricum</name>
    <dbReference type="NCBI Taxonomy" id="193179"/>
    <lineage>
        <taxon>Eukaryota</taxon>
        <taxon>Rhodophyta</taxon>
        <taxon>Florideophyceae</taxon>
        <taxon>Rhodymeniophycidae</taxon>
        <taxon>Ceramiales</taxon>
        <taxon>Callithamniaceae</taxon>
        <taxon>Callithamnion</taxon>
    </lineage>
</organism>
<evidence type="ECO:0000256" key="4">
    <source>
        <dbReference type="ARBA" id="ARBA00022801"/>
    </source>
</evidence>
<gene>
    <name evidence="9" type="primary">rne</name>
</gene>
<evidence type="ECO:0000256" key="2">
    <source>
        <dbReference type="ARBA" id="ARBA00005522"/>
    </source>
</evidence>
<protein>
    <submittedName>
        <fullName evidence="9">Ribonuclease E</fullName>
    </submittedName>
</protein>
<dbReference type="GO" id="GO:0016787">
    <property type="term" value="F:hydrolase activity"/>
    <property type="evidence" value="ECO:0007669"/>
    <property type="project" value="UniProtKB-KW"/>
</dbReference>
<dbReference type="InterPro" id="IPR019307">
    <property type="entry name" value="RNA-bd_AU-1/RNase_E/G"/>
</dbReference>
<dbReference type="SMART" id="SM00316">
    <property type="entry name" value="S1"/>
    <property type="match status" value="1"/>
</dbReference>
<dbReference type="InterPro" id="IPR012340">
    <property type="entry name" value="NA-bd_OB-fold"/>
</dbReference>
<sequence length="493" mass="57450">MVKKIIISHFNNIAAVLVNNKIQEIIIINNTYQVNDIYIGVVHKIFTSINAAFIKLGKNGKSGFIHVSDMKPLKRGKVKSNINEILAINQLILVQVIKEPTINKGPRLTANIHLYGKYIILMPLCNSVSISQKIYDDNERMYLFSLAILIKPQNMGILVKSSSQGVTEKAILQDLDFLRQQWNFIKKTMILYSNPNILYKDEDLIKKIIRDFYEESINKVVIDSEDGLRRLYYFLYKWYCISPITNLKLQLYKHSECILNKFYIKQTIKNSLKSKVNLFFGGYLVIENHEALNIIDVNSGSFNQSDNSKEAILKTNFYAAIEIAYQLRMRNLNGVIIVDFIDMHSQRDQLQLLDHFSKLLEYDNAKPQIVQLSELGLVELTRRRRGQSLKEIFNKTNESCYIIHGMSMNLYLDLYNRNLKHSILVNRNIKSLFFSKTFAKNINLNCKKYIYSHQLASQVDLITLDLINKVRFFKVRAHYFVPLLFYLKLVNSR</sequence>
<keyword evidence="6" id="KW-0694">RNA-binding</keyword>
<evidence type="ECO:0000313" key="9">
    <source>
        <dbReference type="EMBL" id="QCI04928.1"/>
    </source>
</evidence>
<keyword evidence="4" id="KW-0378">Hydrolase</keyword>
<dbReference type="GO" id="GO:0006364">
    <property type="term" value="P:rRNA processing"/>
    <property type="evidence" value="ECO:0007669"/>
    <property type="project" value="TreeGrafter"/>
</dbReference>
<comment type="function">
    <text evidence="7">Involved in intercistronic processing of primary transcripts from chloroplast operons. The endonucleolytic activity of the enzyme depends on the number of phosphates at the 5' end, is inhibited by structured RNA, and preferentially cleaves A/U-rich sequences.</text>
</comment>
<evidence type="ECO:0000256" key="3">
    <source>
        <dbReference type="ARBA" id="ARBA00022723"/>
    </source>
</evidence>
<evidence type="ECO:0000259" key="8">
    <source>
        <dbReference type="PROSITE" id="PS50126"/>
    </source>
</evidence>
<dbReference type="InterPro" id="IPR003029">
    <property type="entry name" value="S1_domain"/>
</dbReference>
<name>A0A4D6WQU9_9FLOR</name>
<dbReference type="GO" id="GO:0046872">
    <property type="term" value="F:metal ion binding"/>
    <property type="evidence" value="ECO:0007669"/>
    <property type="project" value="UniProtKB-KW"/>
</dbReference>
<accession>A0A4D6WQU9</accession>
<reference evidence="9" key="1">
    <citation type="journal article" date="2019" name="Mol. Phylogenet. Evol.">
        <title>Morphological evolution and classification of the red algal order Ceramiales inferred using plastid phylogenomics.</title>
        <authorList>
            <person name="Diaz-Tapia P."/>
            <person name="Pasella M.M."/>
            <person name="Verbruggen H."/>
            <person name="Maggs C.A."/>
        </authorList>
    </citation>
    <scope>NUCLEOTIDE SEQUENCE</scope>
    <source>
        <strain evidence="9">PD2927</strain>
    </source>
</reference>
<dbReference type="PROSITE" id="PS50126">
    <property type="entry name" value="S1"/>
    <property type="match status" value="1"/>
</dbReference>
<evidence type="ECO:0000256" key="5">
    <source>
        <dbReference type="ARBA" id="ARBA00022842"/>
    </source>
</evidence>
<evidence type="ECO:0000256" key="6">
    <source>
        <dbReference type="ARBA" id="ARBA00022884"/>
    </source>
</evidence>
<dbReference type="GO" id="GO:0003723">
    <property type="term" value="F:RNA binding"/>
    <property type="evidence" value="ECO:0007669"/>
    <property type="project" value="UniProtKB-KW"/>
</dbReference>
<geneLocation type="plastid" evidence="9"/>
<keyword evidence="5" id="KW-0460">Magnesium</keyword>
<dbReference type="GO" id="GO:0004540">
    <property type="term" value="F:RNA nuclease activity"/>
    <property type="evidence" value="ECO:0007669"/>
    <property type="project" value="InterPro"/>
</dbReference>
<dbReference type="PANTHER" id="PTHR30001:SF0">
    <property type="entry name" value="RIBONUCLEASE G"/>
    <property type="match status" value="1"/>
</dbReference>
<keyword evidence="3" id="KW-0479">Metal-binding</keyword>